<sequence>MAAVHTLARRAARAALSKTCLGTRALHARVGTGIGPRRLQACNGLGALSALPPGRGDIPRARETFFNKQLFPSTHLYSTMTIRPKQYLISVDVGTTSTRAIVFDDAAEAVLTHQTEYEQIYPHPGWHEQRLEDLIGTVHECLEGVAAKLKDKGISKDQIPAMGITNQRETTCVWSRSTGKPLHNAVVWPDTRNTVTVRLLSLKSAQGADALKERTGLPLSTYFSGTKLRWLIDNVDAVSAAHEADDLMFGTVESWVLWNLTGGLDGGVHLSDVTNASRTLLMNLKTRAWDPECLSFFGFRSSMLPRIVSNAEVYGTVATGAFAGLPIAGMIGDQQAALVGNKCVEQGSAKNTYGTGAFMLFNTGHDIVPSNYGLLTTAGYQAGPDAEPVYALEGSIAVAGSSIQWLRDQLELITSASEVGELAAKVKDTGGVYFVPAFSGLFAPYWDDTAAGTIVGMTAYTNKCHIARATLEATCFQTRAILEAMAKDSKQMLKALRVDGGMTNSDICMQLQADILGIAVERPVMRESTALGSAICAGVGMGLFGWDLARPETLARVNVQGKTTFEPQIEESERAWRVRGWDRAVQRAMKWKEDDARATRTPETMARL</sequence>
<evidence type="ECO:0000256" key="8">
    <source>
        <dbReference type="ARBA" id="ARBA00022840"/>
    </source>
</evidence>
<evidence type="ECO:0000256" key="2">
    <source>
        <dbReference type="ARBA" id="ARBA00009156"/>
    </source>
</evidence>
<evidence type="ECO:0000256" key="4">
    <source>
        <dbReference type="ARBA" id="ARBA00022679"/>
    </source>
</evidence>
<proteinExistence type="inferred from homology"/>
<dbReference type="Pfam" id="PF00370">
    <property type="entry name" value="FGGY_N"/>
    <property type="match status" value="1"/>
</dbReference>
<feature type="domain" description="Carbohydrate kinase FGGY N-terminal" evidence="11">
    <location>
        <begin position="87"/>
        <end position="340"/>
    </location>
</feature>
<dbReference type="EMBL" id="BTCM01000007">
    <property type="protein sequence ID" value="GMK59016.1"/>
    <property type="molecule type" value="Genomic_DNA"/>
</dbReference>
<comment type="pathway">
    <text evidence="1">Polyol metabolism; glycerol degradation via glycerol kinase pathway; sn-glycerol 3-phosphate from glycerol: step 1/1.</text>
</comment>
<dbReference type="EC" id="2.7.1.30" evidence="3"/>
<dbReference type="GO" id="GO:0005739">
    <property type="term" value="C:mitochondrion"/>
    <property type="evidence" value="ECO:0007669"/>
    <property type="project" value="TreeGrafter"/>
</dbReference>
<dbReference type="SUPFAM" id="SSF53067">
    <property type="entry name" value="Actin-like ATPase domain"/>
    <property type="match status" value="2"/>
</dbReference>
<evidence type="ECO:0000256" key="1">
    <source>
        <dbReference type="ARBA" id="ARBA00005190"/>
    </source>
</evidence>
<dbReference type="GO" id="GO:0046167">
    <property type="term" value="P:glycerol-3-phosphate biosynthetic process"/>
    <property type="evidence" value="ECO:0007669"/>
    <property type="project" value="TreeGrafter"/>
</dbReference>
<dbReference type="InterPro" id="IPR042018">
    <property type="entry name" value="GK1-3_metazoan-type"/>
</dbReference>
<dbReference type="InterPro" id="IPR043129">
    <property type="entry name" value="ATPase_NBD"/>
</dbReference>
<dbReference type="CDD" id="cd07792">
    <property type="entry name" value="ASKHA_NBD_FGGY_GK1-3-like"/>
    <property type="match status" value="1"/>
</dbReference>
<evidence type="ECO:0000256" key="9">
    <source>
        <dbReference type="ARBA" id="ARBA00043149"/>
    </source>
</evidence>
<evidence type="ECO:0000313" key="13">
    <source>
        <dbReference type="EMBL" id="GMK59016.1"/>
    </source>
</evidence>
<keyword evidence="5" id="KW-0547">Nucleotide-binding</keyword>
<keyword evidence="7" id="KW-0319">Glycerol metabolism</keyword>
<dbReference type="FunFam" id="3.30.420.40:FF:000108">
    <property type="entry name" value="Glycerol kinase, glycosomal"/>
    <property type="match status" value="1"/>
</dbReference>
<dbReference type="AlphaFoldDB" id="A0AAD3YDD9"/>
<evidence type="ECO:0000256" key="7">
    <source>
        <dbReference type="ARBA" id="ARBA00022798"/>
    </source>
</evidence>
<comment type="similarity">
    <text evidence="2 10">Belongs to the FGGY kinase family.</text>
</comment>
<comment type="caution">
    <text evidence="13">The sequence shown here is derived from an EMBL/GenBank/DDBJ whole genome shotgun (WGS) entry which is preliminary data.</text>
</comment>
<keyword evidence="6 10" id="KW-0418">Kinase</keyword>
<dbReference type="InterPro" id="IPR018484">
    <property type="entry name" value="FGGY_N"/>
</dbReference>
<dbReference type="PROSITE" id="PS00933">
    <property type="entry name" value="FGGY_KINASES_1"/>
    <property type="match status" value="1"/>
</dbReference>
<evidence type="ECO:0000313" key="14">
    <source>
        <dbReference type="Proteomes" id="UP001222932"/>
    </source>
</evidence>
<dbReference type="FunFam" id="3.30.420.40:FF:000086">
    <property type="entry name" value="Glycerol kinase"/>
    <property type="match status" value="1"/>
</dbReference>
<evidence type="ECO:0000256" key="10">
    <source>
        <dbReference type="RuleBase" id="RU003733"/>
    </source>
</evidence>
<dbReference type="PROSITE" id="PS00445">
    <property type="entry name" value="FGGY_KINASES_2"/>
    <property type="match status" value="1"/>
</dbReference>
<dbReference type="Gene3D" id="3.30.420.40">
    <property type="match status" value="2"/>
</dbReference>
<dbReference type="GO" id="GO:0006071">
    <property type="term" value="P:glycerol metabolic process"/>
    <property type="evidence" value="ECO:0007669"/>
    <property type="project" value="UniProtKB-KW"/>
</dbReference>
<accession>A0AAD3YDD9</accession>
<keyword evidence="14" id="KW-1185">Reference proteome</keyword>
<reference evidence="13" key="2">
    <citation type="submission" date="2023-06" db="EMBL/GenBank/DDBJ databases">
        <authorList>
            <person name="Kobayashi Y."/>
            <person name="Kayamori A."/>
            <person name="Aoki K."/>
            <person name="Shiwa Y."/>
            <person name="Fujita N."/>
            <person name="Sugita T."/>
            <person name="Iwasaki W."/>
            <person name="Tanaka N."/>
            <person name="Takashima M."/>
        </authorList>
    </citation>
    <scope>NUCLEOTIDE SEQUENCE</scope>
    <source>
        <strain evidence="13">HIS016</strain>
    </source>
</reference>
<gene>
    <name evidence="13" type="primary">GUT1</name>
    <name evidence="13" type="ORF">CspeluHIS016_0700310</name>
</gene>
<dbReference type="InterPro" id="IPR005999">
    <property type="entry name" value="Glycerol_kin"/>
</dbReference>
<keyword evidence="8" id="KW-0067">ATP-binding</keyword>
<dbReference type="PANTHER" id="PTHR10196">
    <property type="entry name" value="SUGAR KINASE"/>
    <property type="match status" value="1"/>
</dbReference>
<dbReference type="PANTHER" id="PTHR10196:SF69">
    <property type="entry name" value="GLYCEROL KINASE"/>
    <property type="match status" value="1"/>
</dbReference>
<reference evidence="13" key="1">
    <citation type="journal article" date="2023" name="BMC Genomics">
        <title>Chromosome-level genome assemblies of Cutaneotrichosporon spp. (Trichosporonales, Basidiomycota) reveal imbalanced evolution between nucleotide sequences and chromosome synteny.</title>
        <authorList>
            <person name="Kobayashi Y."/>
            <person name="Kayamori A."/>
            <person name="Aoki K."/>
            <person name="Shiwa Y."/>
            <person name="Matsutani M."/>
            <person name="Fujita N."/>
            <person name="Sugita T."/>
            <person name="Iwasaki W."/>
            <person name="Tanaka N."/>
            <person name="Takashima M."/>
        </authorList>
    </citation>
    <scope>NUCLEOTIDE SEQUENCE</scope>
    <source>
        <strain evidence="13">HIS016</strain>
    </source>
</reference>
<organism evidence="13 14">
    <name type="scientific">Cutaneotrichosporon spelunceum</name>
    <dbReference type="NCBI Taxonomy" id="1672016"/>
    <lineage>
        <taxon>Eukaryota</taxon>
        <taxon>Fungi</taxon>
        <taxon>Dikarya</taxon>
        <taxon>Basidiomycota</taxon>
        <taxon>Agaricomycotina</taxon>
        <taxon>Tremellomycetes</taxon>
        <taxon>Trichosporonales</taxon>
        <taxon>Trichosporonaceae</taxon>
        <taxon>Cutaneotrichosporon</taxon>
    </lineage>
</organism>
<dbReference type="GO" id="GO:0004370">
    <property type="term" value="F:glycerol kinase activity"/>
    <property type="evidence" value="ECO:0007669"/>
    <property type="project" value="UniProtKB-EC"/>
</dbReference>
<evidence type="ECO:0000256" key="6">
    <source>
        <dbReference type="ARBA" id="ARBA00022777"/>
    </source>
</evidence>
<evidence type="ECO:0000259" key="12">
    <source>
        <dbReference type="Pfam" id="PF02782"/>
    </source>
</evidence>
<protein>
    <recommendedName>
        <fullName evidence="3">glycerol kinase</fullName>
        <ecNumber evidence="3">2.7.1.30</ecNumber>
    </recommendedName>
    <alternativeName>
        <fullName evidence="9">ATP:glycerol 3-phosphotransferase</fullName>
    </alternativeName>
</protein>
<keyword evidence="4 10" id="KW-0808">Transferase</keyword>
<feature type="domain" description="Carbohydrate kinase FGGY C-terminal" evidence="12">
    <location>
        <begin position="350"/>
        <end position="540"/>
    </location>
</feature>
<dbReference type="InterPro" id="IPR018483">
    <property type="entry name" value="Carb_kinase_FGGY_CS"/>
</dbReference>
<dbReference type="Pfam" id="PF02782">
    <property type="entry name" value="FGGY_C"/>
    <property type="match status" value="1"/>
</dbReference>
<dbReference type="GO" id="GO:0006641">
    <property type="term" value="P:triglyceride metabolic process"/>
    <property type="evidence" value="ECO:0007669"/>
    <property type="project" value="TreeGrafter"/>
</dbReference>
<evidence type="ECO:0000259" key="11">
    <source>
        <dbReference type="Pfam" id="PF00370"/>
    </source>
</evidence>
<evidence type="ECO:0000256" key="3">
    <source>
        <dbReference type="ARBA" id="ARBA00012099"/>
    </source>
</evidence>
<evidence type="ECO:0000256" key="5">
    <source>
        <dbReference type="ARBA" id="ARBA00022741"/>
    </source>
</evidence>
<dbReference type="Proteomes" id="UP001222932">
    <property type="component" value="Unassembled WGS sequence"/>
</dbReference>
<dbReference type="GO" id="GO:0005524">
    <property type="term" value="F:ATP binding"/>
    <property type="evidence" value="ECO:0007669"/>
    <property type="project" value="UniProtKB-KW"/>
</dbReference>
<name>A0AAD3YDD9_9TREE</name>
<dbReference type="NCBIfam" id="TIGR01311">
    <property type="entry name" value="glycerol_kin"/>
    <property type="match status" value="1"/>
</dbReference>
<dbReference type="InterPro" id="IPR018485">
    <property type="entry name" value="FGGY_C"/>
</dbReference>
<dbReference type="NCBIfam" id="NF000756">
    <property type="entry name" value="PRK00047.1"/>
    <property type="match status" value="1"/>
</dbReference>